<sequence>MKTLLLRRRKHMKLGFIGLGIMGKPMSLNLLKNGFEVTVFDINQSAVEEMVEKGARAALSPSEVGENSDLIFTMLPKGEHVKSVVLGKNGVVEGAKEGAIIVDMSSISPVQSKEIAEALADKGMEMLDAPVSGGEPKAIDGTLAIMVGGKETVYETVKSVLQSMGKDITLVGDHGCGTTAKLANQILVNVHIAAMSEALILASKAGIDIKKMYEAIRGGLAGSAVLDAKVPLILERNFIAGGRIDINAKDLTNVMETANSIGVPLPLTSQVLEMFHSLMAEGKASDDHGGLIQFYEKLANFEVKGVENEDSLLSK</sequence>
<gene>
    <name evidence="8" type="primary">garR</name>
    <name evidence="8" type="ORF">AWH56_022195</name>
    <name evidence="7" type="ORF">AWH56_09005</name>
</gene>
<dbReference type="SUPFAM" id="SSF51735">
    <property type="entry name" value="NAD(P)-binding Rossmann-fold domains"/>
    <property type="match status" value="1"/>
</dbReference>
<dbReference type="Proteomes" id="UP000180175">
    <property type="component" value="Chromosome"/>
</dbReference>
<reference evidence="8 9" key="2">
    <citation type="journal article" date="2017" name="Genome Announc.">
        <title>Draft Genome Sequences of Four Alkaliphilic Bacteria Belonging to the Anaerobacillus Genus.</title>
        <authorList>
            <person name="Bassil N.M."/>
            <person name="Lloyd J.R."/>
        </authorList>
    </citation>
    <scope>NUCLEOTIDE SEQUENCE [LARGE SCALE GENOMIC DNA]</scope>
    <source>
        <strain evidence="8 9">NB2006</strain>
    </source>
</reference>
<evidence type="ECO:0000256" key="3">
    <source>
        <dbReference type="ARBA" id="ARBA00023027"/>
    </source>
</evidence>
<evidence type="ECO:0000313" key="9">
    <source>
        <dbReference type="Proteomes" id="UP000180175"/>
    </source>
</evidence>
<dbReference type="PROSITE" id="PS00895">
    <property type="entry name" value="3_HYDROXYISOBUT_DH"/>
    <property type="match status" value="1"/>
</dbReference>
<dbReference type="PANTHER" id="PTHR43060:SF3">
    <property type="entry name" value="2-HYDROXY-3-OXOPROPIONATE REDUCTASE"/>
    <property type="match status" value="1"/>
</dbReference>
<dbReference type="Gene3D" id="1.10.1040.10">
    <property type="entry name" value="N-(1-d-carboxylethyl)-l-norvaline Dehydrogenase, domain 2"/>
    <property type="match status" value="1"/>
</dbReference>
<protein>
    <submittedName>
        <fullName evidence="7">2-hydroxy-3-oxopropionate reductase</fullName>
        <ecNumber evidence="8">1.1.1.60</ecNumber>
    </submittedName>
</protein>
<dbReference type="SUPFAM" id="SSF48179">
    <property type="entry name" value="6-phosphogluconate dehydrogenase C-terminal domain-like"/>
    <property type="match status" value="1"/>
</dbReference>
<reference evidence="8" key="4">
    <citation type="submission" date="2020-10" db="EMBL/GenBank/DDBJ databases">
        <authorList>
            <person name="Bassil N.M."/>
            <person name="Lloyd J.R."/>
        </authorList>
    </citation>
    <scope>NUCLEOTIDE SEQUENCE</scope>
    <source>
        <strain evidence="8">NB2006</strain>
    </source>
</reference>
<dbReference type="InterPro" id="IPR015815">
    <property type="entry name" value="HIBADH-related"/>
</dbReference>
<evidence type="ECO:0000256" key="1">
    <source>
        <dbReference type="ARBA" id="ARBA00009080"/>
    </source>
</evidence>
<dbReference type="PIRSF" id="PIRSF000103">
    <property type="entry name" value="HIBADH"/>
    <property type="match status" value="1"/>
</dbReference>
<dbReference type="GO" id="GO:0008679">
    <property type="term" value="F:2-hydroxy-3-oxopropionate reductase activity"/>
    <property type="evidence" value="ECO:0007669"/>
    <property type="project" value="UniProtKB-EC"/>
</dbReference>
<dbReference type="InterPro" id="IPR006115">
    <property type="entry name" value="6PGDH_NADP-bd"/>
</dbReference>
<dbReference type="RefSeq" id="WP_071316827.1">
    <property type="nucleotide sequence ID" value="NZ_CP063356.2"/>
</dbReference>
<keyword evidence="9" id="KW-1185">Reference proteome</keyword>
<feature type="domain" description="6-phosphogluconate dehydrogenase NADP-binding" evidence="5">
    <location>
        <begin position="13"/>
        <end position="172"/>
    </location>
</feature>
<name>A0A1S2M4V8_9BACI</name>
<dbReference type="NCBIfam" id="TIGR01505">
    <property type="entry name" value="tartro_sem_red"/>
    <property type="match status" value="1"/>
</dbReference>
<dbReference type="InterPro" id="IPR008927">
    <property type="entry name" value="6-PGluconate_DH-like_C_sf"/>
</dbReference>
<dbReference type="OrthoDB" id="9786703at2"/>
<dbReference type="GO" id="GO:0046487">
    <property type="term" value="P:glyoxylate metabolic process"/>
    <property type="evidence" value="ECO:0007669"/>
    <property type="project" value="InterPro"/>
</dbReference>
<reference evidence="8 9" key="3">
    <citation type="journal article" date="2019" name="Int. J. Syst. Evol. Microbiol.">
        <title>Anaerobacillus isosaccharinicus sp. nov., an alkaliphilic bacterium which degrades isosaccharinic acid.</title>
        <authorList>
            <person name="Bassil N.M."/>
            <person name="Lloyd J.R."/>
        </authorList>
    </citation>
    <scope>NUCLEOTIDE SEQUENCE [LARGE SCALE GENOMIC DNA]</scope>
    <source>
        <strain evidence="8 9">NB2006</strain>
    </source>
</reference>
<proteinExistence type="inferred from homology"/>
<reference evidence="7 9" key="1">
    <citation type="submission" date="2016-10" db="EMBL/GenBank/DDBJ databases">
        <title>Draft genome sequences of four alkaliphilic bacteria belonging to the Anaerobacillus genus.</title>
        <authorList>
            <person name="Bassil N.M."/>
            <person name="Lloyd J.R."/>
        </authorList>
    </citation>
    <scope>NUCLEOTIDE SEQUENCE [LARGE SCALE GENOMIC DNA]</scope>
    <source>
        <strain evidence="7 9">NB2006</strain>
    </source>
</reference>
<dbReference type="InterPro" id="IPR029154">
    <property type="entry name" value="HIBADH-like_NADP-bd"/>
</dbReference>
<dbReference type="Pfam" id="PF03446">
    <property type="entry name" value="NAD_binding_2"/>
    <property type="match status" value="1"/>
</dbReference>
<evidence type="ECO:0000313" key="8">
    <source>
        <dbReference type="EMBL" id="QOY35369.1"/>
    </source>
</evidence>
<organism evidence="7 9">
    <name type="scientific">Anaerobacillus isosaccharinicus</name>
    <dbReference type="NCBI Taxonomy" id="1532552"/>
    <lineage>
        <taxon>Bacteria</taxon>
        <taxon>Bacillati</taxon>
        <taxon>Bacillota</taxon>
        <taxon>Bacilli</taxon>
        <taxon>Bacillales</taxon>
        <taxon>Bacillaceae</taxon>
        <taxon>Anaerobacillus</taxon>
    </lineage>
</organism>
<dbReference type="EC" id="1.1.1.60" evidence="8"/>
<dbReference type="InterPro" id="IPR002204">
    <property type="entry name" value="3-OH-isobutyrate_DH-rel_CS"/>
</dbReference>
<keyword evidence="3" id="KW-0520">NAD</keyword>
<dbReference type="GO" id="GO:0016054">
    <property type="term" value="P:organic acid catabolic process"/>
    <property type="evidence" value="ECO:0007669"/>
    <property type="project" value="UniProtKB-ARBA"/>
</dbReference>
<evidence type="ECO:0000313" key="7">
    <source>
        <dbReference type="EMBL" id="OIJ19493.1"/>
    </source>
</evidence>
<dbReference type="Gene3D" id="3.40.50.720">
    <property type="entry name" value="NAD(P)-binding Rossmann-like Domain"/>
    <property type="match status" value="1"/>
</dbReference>
<evidence type="ECO:0000256" key="4">
    <source>
        <dbReference type="PIRSR" id="PIRSR000103-1"/>
    </source>
</evidence>
<dbReference type="KEGG" id="aia:AWH56_022195"/>
<evidence type="ECO:0000256" key="2">
    <source>
        <dbReference type="ARBA" id="ARBA00023002"/>
    </source>
</evidence>
<dbReference type="EMBL" id="CP063356">
    <property type="protein sequence ID" value="QOY35369.1"/>
    <property type="molecule type" value="Genomic_DNA"/>
</dbReference>
<evidence type="ECO:0000259" key="5">
    <source>
        <dbReference type="Pfam" id="PF03446"/>
    </source>
</evidence>
<dbReference type="InterPro" id="IPR013328">
    <property type="entry name" value="6PGD_dom2"/>
</dbReference>
<feature type="active site" evidence="4">
    <location>
        <position position="181"/>
    </location>
</feature>
<dbReference type="Pfam" id="PF14833">
    <property type="entry name" value="NAD_binding_11"/>
    <property type="match status" value="1"/>
</dbReference>
<comment type="similarity">
    <text evidence="1">Belongs to the HIBADH-related family.</text>
</comment>
<dbReference type="GO" id="GO:0051287">
    <property type="term" value="F:NAD binding"/>
    <property type="evidence" value="ECO:0007669"/>
    <property type="project" value="InterPro"/>
</dbReference>
<dbReference type="EMBL" id="LQXD01000078">
    <property type="protein sequence ID" value="OIJ19493.1"/>
    <property type="molecule type" value="Genomic_DNA"/>
</dbReference>
<dbReference type="GO" id="GO:0050661">
    <property type="term" value="F:NADP binding"/>
    <property type="evidence" value="ECO:0007669"/>
    <property type="project" value="InterPro"/>
</dbReference>
<accession>A0A1S2M4V8</accession>
<feature type="domain" description="3-hydroxyisobutyrate dehydrogenase-like NAD-binding" evidence="6">
    <location>
        <begin position="175"/>
        <end position="294"/>
    </location>
</feature>
<evidence type="ECO:0000259" key="6">
    <source>
        <dbReference type="Pfam" id="PF14833"/>
    </source>
</evidence>
<dbReference type="PANTHER" id="PTHR43060">
    <property type="entry name" value="3-HYDROXYISOBUTYRATE DEHYDROGENASE-LIKE 1, MITOCHONDRIAL-RELATED"/>
    <property type="match status" value="1"/>
</dbReference>
<keyword evidence="2 8" id="KW-0560">Oxidoreductase</keyword>
<dbReference type="InterPro" id="IPR036291">
    <property type="entry name" value="NAD(P)-bd_dom_sf"/>
</dbReference>
<dbReference type="AlphaFoldDB" id="A0A1S2M4V8"/>
<dbReference type="InterPro" id="IPR006398">
    <property type="entry name" value="Tartro_sem_red"/>
</dbReference>
<dbReference type="NCBIfam" id="NF008592">
    <property type="entry name" value="PRK11559.1"/>
    <property type="match status" value="1"/>
</dbReference>